<comment type="caution">
    <text evidence="2">The sequence shown here is derived from an EMBL/GenBank/DDBJ whole genome shotgun (WGS) entry which is preliminary data.</text>
</comment>
<evidence type="ECO:0000313" key="3">
    <source>
        <dbReference type="Proteomes" id="UP001152622"/>
    </source>
</evidence>
<accession>A0A9Q1FF75</accession>
<protein>
    <submittedName>
        <fullName evidence="2">Uncharacterized protein</fullName>
    </submittedName>
</protein>
<name>A0A9Q1FF75_SYNKA</name>
<feature type="region of interest" description="Disordered" evidence="1">
    <location>
        <begin position="179"/>
        <end position="201"/>
    </location>
</feature>
<keyword evidence="3" id="KW-1185">Reference proteome</keyword>
<feature type="compositionally biased region" description="Basic and acidic residues" evidence="1">
    <location>
        <begin position="116"/>
        <end position="128"/>
    </location>
</feature>
<organism evidence="2 3">
    <name type="scientific">Synaphobranchus kaupii</name>
    <name type="common">Kaup's arrowtooth eel</name>
    <dbReference type="NCBI Taxonomy" id="118154"/>
    <lineage>
        <taxon>Eukaryota</taxon>
        <taxon>Metazoa</taxon>
        <taxon>Chordata</taxon>
        <taxon>Craniata</taxon>
        <taxon>Vertebrata</taxon>
        <taxon>Euteleostomi</taxon>
        <taxon>Actinopterygii</taxon>
        <taxon>Neopterygii</taxon>
        <taxon>Teleostei</taxon>
        <taxon>Anguilliformes</taxon>
        <taxon>Synaphobranchidae</taxon>
        <taxon>Synaphobranchus</taxon>
    </lineage>
</organism>
<sequence>MQMPQQRLVPFFRMTRQSKTLSGAVVTSFSLTSQEIGDRIKTGRRQSKSKQAVYSGAVATFSFSSGARRIRNSCGIIKQRGCLGGRGHGRLVPPLCKYSAKPVRRLRLAGGILGDREREARASERDSESETGGRVQTERENATTGQHVKLPVRDLGWNDQAAGPGTSIRIPLRHRCGGINTNAMRSARPLPPHARASAPGT</sequence>
<dbReference type="Proteomes" id="UP001152622">
    <property type="component" value="Chromosome 6"/>
</dbReference>
<reference evidence="2" key="1">
    <citation type="journal article" date="2023" name="Science">
        <title>Genome structures resolve the early diversification of teleost fishes.</title>
        <authorList>
            <person name="Parey E."/>
            <person name="Louis A."/>
            <person name="Montfort J."/>
            <person name="Bouchez O."/>
            <person name="Roques C."/>
            <person name="Iampietro C."/>
            <person name="Lluch J."/>
            <person name="Castinel A."/>
            <person name="Donnadieu C."/>
            <person name="Desvignes T."/>
            <person name="Floi Bucao C."/>
            <person name="Jouanno E."/>
            <person name="Wen M."/>
            <person name="Mejri S."/>
            <person name="Dirks R."/>
            <person name="Jansen H."/>
            <person name="Henkel C."/>
            <person name="Chen W.J."/>
            <person name="Zahm M."/>
            <person name="Cabau C."/>
            <person name="Klopp C."/>
            <person name="Thompson A.W."/>
            <person name="Robinson-Rechavi M."/>
            <person name="Braasch I."/>
            <person name="Lecointre G."/>
            <person name="Bobe J."/>
            <person name="Postlethwait J.H."/>
            <person name="Berthelot C."/>
            <person name="Roest Crollius H."/>
            <person name="Guiguen Y."/>
        </authorList>
    </citation>
    <scope>NUCLEOTIDE SEQUENCE</scope>
    <source>
        <strain evidence="2">WJC10195</strain>
    </source>
</reference>
<proteinExistence type="predicted"/>
<dbReference type="EMBL" id="JAINUF010000006">
    <property type="protein sequence ID" value="KAJ8357126.1"/>
    <property type="molecule type" value="Genomic_DNA"/>
</dbReference>
<dbReference type="AlphaFoldDB" id="A0A9Q1FF75"/>
<gene>
    <name evidence="2" type="ORF">SKAU_G00199200</name>
</gene>
<feature type="region of interest" description="Disordered" evidence="1">
    <location>
        <begin position="116"/>
        <end position="150"/>
    </location>
</feature>
<evidence type="ECO:0000313" key="2">
    <source>
        <dbReference type="EMBL" id="KAJ8357126.1"/>
    </source>
</evidence>
<evidence type="ECO:0000256" key="1">
    <source>
        <dbReference type="SAM" id="MobiDB-lite"/>
    </source>
</evidence>